<evidence type="ECO:0000256" key="4">
    <source>
        <dbReference type="ARBA" id="ARBA00022777"/>
    </source>
</evidence>
<dbReference type="GO" id="GO:0008776">
    <property type="term" value="F:acetate kinase activity"/>
    <property type="evidence" value="ECO:0007669"/>
    <property type="project" value="UniProtKB-UniRule"/>
</dbReference>
<comment type="similarity">
    <text evidence="1 6 7">Belongs to the acetokinase family.</text>
</comment>
<dbReference type="InterPro" id="IPR023865">
    <property type="entry name" value="Aliphatic_acid_kinase_CS"/>
</dbReference>
<dbReference type="InterPro" id="IPR000890">
    <property type="entry name" value="Aliphatic_acid_kin_short-chain"/>
</dbReference>
<feature type="binding site" evidence="6">
    <location>
        <position position="7"/>
    </location>
    <ligand>
        <name>Mg(2+)</name>
        <dbReference type="ChEBI" id="CHEBI:18420"/>
    </ligand>
</feature>
<keyword evidence="2 6" id="KW-0808">Transferase</keyword>
<name>A0A8J6HZE3_9FIRM</name>
<dbReference type="Gene3D" id="3.30.420.40">
    <property type="match status" value="2"/>
</dbReference>
<feature type="binding site" evidence="6">
    <location>
        <position position="14"/>
    </location>
    <ligand>
        <name>ATP</name>
        <dbReference type="ChEBI" id="CHEBI:30616"/>
    </ligand>
</feature>
<feature type="binding site" evidence="6">
    <location>
        <begin position="210"/>
        <end position="214"/>
    </location>
    <ligand>
        <name>ATP</name>
        <dbReference type="ChEBI" id="CHEBI:30616"/>
    </ligand>
</feature>
<accession>A0A8J6HZE3</accession>
<dbReference type="RefSeq" id="WP_181339068.1">
    <property type="nucleotide sequence ID" value="NZ_JAAKDE010000006.1"/>
</dbReference>
<dbReference type="CDD" id="cd24010">
    <property type="entry name" value="ASKHA_NBD_AcK_PK"/>
    <property type="match status" value="1"/>
</dbReference>
<proteinExistence type="inferred from homology"/>
<dbReference type="InterPro" id="IPR043129">
    <property type="entry name" value="ATPase_NBD"/>
</dbReference>
<dbReference type="EMBL" id="JAAKDE010000006">
    <property type="protein sequence ID" value="MBA2132611.1"/>
    <property type="molecule type" value="Genomic_DNA"/>
</dbReference>
<keyword evidence="4 6" id="KW-0418">Kinase</keyword>
<comment type="subcellular location">
    <subcellularLocation>
        <location evidence="6">Cytoplasm</location>
    </subcellularLocation>
</comment>
<evidence type="ECO:0000256" key="2">
    <source>
        <dbReference type="ARBA" id="ARBA00022679"/>
    </source>
</evidence>
<dbReference type="Pfam" id="PF00871">
    <property type="entry name" value="Acetate_kinase"/>
    <property type="match status" value="1"/>
</dbReference>
<protein>
    <recommendedName>
        <fullName evidence="6">Acetate kinase</fullName>
        <ecNumber evidence="6">2.7.2.1</ecNumber>
    </recommendedName>
    <alternativeName>
        <fullName evidence="6">Acetokinase</fullName>
    </alternativeName>
</protein>
<dbReference type="GO" id="GO:0000287">
    <property type="term" value="F:magnesium ion binding"/>
    <property type="evidence" value="ECO:0007669"/>
    <property type="project" value="UniProtKB-UniRule"/>
</dbReference>
<dbReference type="GO" id="GO:0005737">
    <property type="term" value="C:cytoplasm"/>
    <property type="evidence" value="ECO:0007669"/>
    <property type="project" value="UniProtKB-SubCell"/>
</dbReference>
<dbReference type="HAMAP" id="MF_00020">
    <property type="entry name" value="Acetate_kinase"/>
    <property type="match status" value="1"/>
</dbReference>
<dbReference type="GO" id="GO:0006083">
    <property type="term" value="P:acetate metabolic process"/>
    <property type="evidence" value="ECO:0007669"/>
    <property type="project" value="TreeGrafter"/>
</dbReference>
<feature type="binding site" evidence="6">
    <location>
        <position position="93"/>
    </location>
    <ligand>
        <name>substrate</name>
    </ligand>
</feature>
<feature type="site" description="Transition state stabilizer" evidence="6">
    <location>
        <position position="243"/>
    </location>
</feature>
<evidence type="ECO:0000256" key="7">
    <source>
        <dbReference type="RuleBase" id="RU003835"/>
    </source>
</evidence>
<feature type="binding site" evidence="6">
    <location>
        <position position="386"/>
    </location>
    <ligand>
        <name>Mg(2+)</name>
        <dbReference type="ChEBI" id="CHEBI:18420"/>
    </ligand>
</feature>
<evidence type="ECO:0000313" key="9">
    <source>
        <dbReference type="Proteomes" id="UP000657177"/>
    </source>
</evidence>
<dbReference type="PIRSF" id="PIRSF000722">
    <property type="entry name" value="Acetate_prop_kin"/>
    <property type="match status" value="1"/>
</dbReference>
<comment type="function">
    <text evidence="6">Catalyzes the formation of acetyl phosphate from acetate and ATP. Can also catalyze the reverse reaction.</text>
</comment>
<sequence>MNILVLNSGSSSLKYKLFSAAKEEVLAHGLVERIGMPGGLGKITHQVQQNGKYEAEEEISNHQQGLRMILNLLTDEKWGVLRDLKEIGGVGHRVLHGGEYFKESILVTPEELRKMEELVELGPLHMPANLMGIKACAELMPGVPQVAVFDTAFHQTMPKKAYLYALPYELYEKYRVRRYGFHGTSHRYVSGQAAKLLGCPLESLKMITAHLGNGSSLAAIDGGKVIDTSMGLTPLEGLVMGTRSGDLDPAIVPLIGSKLKLTPEQADEYLNKKSGFVGMTGYSDMRDIQRERQAGNLRAQEAYDLFIYRIVKYIGAYMTALKGLDVLVFTAGIGENDWQVRADICRELEFLGVKMDYEKNEGLRGKETILSLPDSKVKVLLVPTNEELVIARDTMALIS</sequence>
<gene>
    <name evidence="6" type="primary">ackA</name>
    <name evidence="8" type="ORF">G5B42_03520</name>
</gene>
<feature type="active site" description="Proton donor/acceptor" evidence="6">
    <location>
        <position position="150"/>
    </location>
</feature>
<dbReference type="PANTHER" id="PTHR21060:SF15">
    <property type="entry name" value="ACETATE KINASE-RELATED"/>
    <property type="match status" value="1"/>
</dbReference>
<evidence type="ECO:0000256" key="6">
    <source>
        <dbReference type="HAMAP-Rule" id="MF_00020"/>
    </source>
</evidence>
<dbReference type="PRINTS" id="PR00471">
    <property type="entry name" value="ACETATEKNASE"/>
</dbReference>
<keyword evidence="5 6" id="KW-0067">ATP-binding</keyword>
<feature type="site" description="Transition state stabilizer" evidence="6">
    <location>
        <position position="182"/>
    </location>
</feature>
<dbReference type="SUPFAM" id="SSF53067">
    <property type="entry name" value="Actin-like ATPase domain"/>
    <property type="match status" value="2"/>
</dbReference>
<dbReference type="InterPro" id="IPR004372">
    <property type="entry name" value="Ac/propionate_kinase"/>
</dbReference>
<keyword evidence="6" id="KW-0460">Magnesium</keyword>
<evidence type="ECO:0000256" key="5">
    <source>
        <dbReference type="ARBA" id="ARBA00022840"/>
    </source>
</evidence>
<dbReference type="NCBIfam" id="TIGR00016">
    <property type="entry name" value="ackA"/>
    <property type="match status" value="1"/>
</dbReference>
<evidence type="ECO:0000256" key="3">
    <source>
        <dbReference type="ARBA" id="ARBA00022741"/>
    </source>
</evidence>
<dbReference type="GO" id="GO:0006085">
    <property type="term" value="P:acetyl-CoA biosynthetic process"/>
    <property type="evidence" value="ECO:0007669"/>
    <property type="project" value="UniProtKB-UniRule"/>
</dbReference>
<dbReference type="AlphaFoldDB" id="A0A8J6HZE3"/>
<keyword evidence="6" id="KW-0479">Metal-binding</keyword>
<evidence type="ECO:0000313" key="8">
    <source>
        <dbReference type="EMBL" id="MBA2132611.1"/>
    </source>
</evidence>
<feature type="binding site" evidence="6">
    <location>
        <begin position="332"/>
        <end position="336"/>
    </location>
    <ligand>
        <name>ATP</name>
        <dbReference type="ChEBI" id="CHEBI:30616"/>
    </ligand>
</feature>
<dbReference type="GO" id="GO:0005524">
    <property type="term" value="F:ATP binding"/>
    <property type="evidence" value="ECO:0007669"/>
    <property type="project" value="UniProtKB-KW"/>
</dbReference>
<dbReference type="Proteomes" id="UP000657177">
    <property type="component" value="Unassembled WGS sequence"/>
</dbReference>
<dbReference type="PANTHER" id="PTHR21060">
    <property type="entry name" value="ACETATE KINASE"/>
    <property type="match status" value="1"/>
</dbReference>
<evidence type="ECO:0000256" key="1">
    <source>
        <dbReference type="ARBA" id="ARBA00008748"/>
    </source>
</evidence>
<comment type="pathway">
    <text evidence="6">Metabolic intermediate biosynthesis; acetyl-CoA biosynthesis; acetyl-CoA from acetate: step 1/2.</text>
</comment>
<reference evidence="8" key="1">
    <citation type="submission" date="2020-06" db="EMBL/GenBank/DDBJ databases">
        <title>Novel chitinolytic bacterium.</title>
        <authorList>
            <person name="Ungkulpasvich U."/>
            <person name="Kosugi A."/>
            <person name="Uke A."/>
        </authorList>
    </citation>
    <scope>NUCLEOTIDE SEQUENCE</scope>
    <source>
        <strain evidence="8">UUS1-1</strain>
    </source>
</reference>
<feature type="binding site" evidence="6">
    <location>
        <begin position="284"/>
        <end position="286"/>
    </location>
    <ligand>
        <name>ATP</name>
        <dbReference type="ChEBI" id="CHEBI:30616"/>
    </ligand>
</feature>
<comment type="subunit">
    <text evidence="6">Homodimer.</text>
</comment>
<dbReference type="UniPathway" id="UPA00340">
    <property type="reaction ID" value="UER00458"/>
</dbReference>
<comment type="caution">
    <text evidence="8">The sequence shown here is derived from an EMBL/GenBank/DDBJ whole genome shotgun (WGS) entry which is preliminary data.</text>
</comment>
<comment type="cofactor">
    <cofactor evidence="6">
        <name>Mg(2+)</name>
        <dbReference type="ChEBI" id="CHEBI:18420"/>
    </cofactor>
    <cofactor evidence="6">
        <name>Mn(2+)</name>
        <dbReference type="ChEBI" id="CHEBI:29035"/>
    </cofactor>
    <text evidence="6">Mg(2+). Can also accept Mn(2+).</text>
</comment>
<comment type="catalytic activity">
    <reaction evidence="6">
        <text>acetate + ATP = acetyl phosphate + ADP</text>
        <dbReference type="Rhea" id="RHEA:11352"/>
        <dbReference type="ChEBI" id="CHEBI:22191"/>
        <dbReference type="ChEBI" id="CHEBI:30089"/>
        <dbReference type="ChEBI" id="CHEBI:30616"/>
        <dbReference type="ChEBI" id="CHEBI:456216"/>
        <dbReference type="EC" id="2.7.2.1"/>
    </reaction>
</comment>
<keyword evidence="3 6" id="KW-0547">Nucleotide-binding</keyword>
<keyword evidence="9" id="KW-1185">Reference proteome</keyword>
<organism evidence="8 9">
    <name type="scientific">Capillibacterium thermochitinicola</name>
    <dbReference type="NCBI Taxonomy" id="2699427"/>
    <lineage>
        <taxon>Bacteria</taxon>
        <taxon>Bacillati</taxon>
        <taxon>Bacillota</taxon>
        <taxon>Capillibacterium</taxon>
    </lineage>
</organism>
<keyword evidence="6" id="KW-0963">Cytoplasm</keyword>
<dbReference type="EC" id="2.7.2.1" evidence="6"/>
<dbReference type="PROSITE" id="PS01076">
    <property type="entry name" value="ACETATE_KINASE_2"/>
    <property type="match status" value="1"/>
</dbReference>
<dbReference type="PROSITE" id="PS01075">
    <property type="entry name" value="ACETATE_KINASE_1"/>
    <property type="match status" value="1"/>
</dbReference>